<name>A0A0D0CHX5_9AGAM</name>
<dbReference type="Proteomes" id="UP000054538">
    <property type="component" value="Unassembled WGS sequence"/>
</dbReference>
<keyword evidence="2" id="KW-1185">Reference proteome</keyword>
<protein>
    <submittedName>
        <fullName evidence="1">Uncharacterized protein</fullName>
    </submittedName>
</protein>
<dbReference type="AlphaFoldDB" id="A0A0D0CHX5"/>
<evidence type="ECO:0000313" key="1">
    <source>
        <dbReference type="EMBL" id="KIK82307.1"/>
    </source>
</evidence>
<accession>A0A0D0CHX5</accession>
<gene>
    <name evidence="1" type="ORF">PAXRUDRAFT_721230</name>
</gene>
<organism evidence="1 2">
    <name type="scientific">Paxillus rubicundulus Ve08.2h10</name>
    <dbReference type="NCBI Taxonomy" id="930991"/>
    <lineage>
        <taxon>Eukaryota</taxon>
        <taxon>Fungi</taxon>
        <taxon>Dikarya</taxon>
        <taxon>Basidiomycota</taxon>
        <taxon>Agaricomycotina</taxon>
        <taxon>Agaricomycetes</taxon>
        <taxon>Agaricomycetidae</taxon>
        <taxon>Boletales</taxon>
        <taxon>Paxilineae</taxon>
        <taxon>Paxillaceae</taxon>
        <taxon>Paxillus</taxon>
    </lineage>
</organism>
<sequence>MVCIVCACICDVIQYFFPVKAIPLGNSEETSRTESTFGVDIQAFAFPTTHADGKLTGYSKGVTQLRLPSSKFSE</sequence>
<dbReference type="InParanoid" id="A0A0D0CHX5"/>
<dbReference type="HOGENOM" id="CLU_2688556_0_0_1"/>
<reference evidence="1 2" key="1">
    <citation type="submission" date="2014-04" db="EMBL/GenBank/DDBJ databases">
        <authorList>
            <consortium name="DOE Joint Genome Institute"/>
            <person name="Kuo A."/>
            <person name="Kohler A."/>
            <person name="Jargeat P."/>
            <person name="Nagy L.G."/>
            <person name="Floudas D."/>
            <person name="Copeland A."/>
            <person name="Barry K.W."/>
            <person name="Cichocki N."/>
            <person name="Veneault-Fourrey C."/>
            <person name="LaButti K."/>
            <person name="Lindquist E.A."/>
            <person name="Lipzen A."/>
            <person name="Lundell T."/>
            <person name="Morin E."/>
            <person name="Murat C."/>
            <person name="Sun H."/>
            <person name="Tunlid A."/>
            <person name="Henrissat B."/>
            <person name="Grigoriev I.V."/>
            <person name="Hibbett D.S."/>
            <person name="Martin F."/>
            <person name="Nordberg H.P."/>
            <person name="Cantor M.N."/>
            <person name="Hua S.X."/>
        </authorList>
    </citation>
    <scope>NUCLEOTIDE SEQUENCE [LARGE SCALE GENOMIC DNA]</scope>
    <source>
        <strain evidence="1 2">Ve08.2h10</strain>
    </source>
</reference>
<evidence type="ECO:0000313" key="2">
    <source>
        <dbReference type="Proteomes" id="UP000054538"/>
    </source>
</evidence>
<dbReference type="OrthoDB" id="10661545at2759"/>
<reference evidence="2" key="2">
    <citation type="submission" date="2015-01" db="EMBL/GenBank/DDBJ databases">
        <title>Evolutionary Origins and Diversification of the Mycorrhizal Mutualists.</title>
        <authorList>
            <consortium name="DOE Joint Genome Institute"/>
            <consortium name="Mycorrhizal Genomics Consortium"/>
            <person name="Kohler A."/>
            <person name="Kuo A."/>
            <person name="Nagy L.G."/>
            <person name="Floudas D."/>
            <person name="Copeland A."/>
            <person name="Barry K.W."/>
            <person name="Cichocki N."/>
            <person name="Veneault-Fourrey C."/>
            <person name="LaButti K."/>
            <person name="Lindquist E.A."/>
            <person name="Lipzen A."/>
            <person name="Lundell T."/>
            <person name="Morin E."/>
            <person name="Murat C."/>
            <person name="Riley R."/>
            <person name="Ohm R."/>
            <person name="Sun H."/>
            <person name="Tunlid A."/>
            <person name="Henrissat B."/>
            <person name="Grigoriev I.V."/>
            <person name="Hibbett D.S."/>
            <person name="Martin F."/>
        </authorList>
    </citation>
    <scope>NUCLEOTIDE SEQUENCE [LARGE SCALE GENOMIC DNA]</scope>
    <source>
        <strain evidence="2">Ve08.2h10</strain>
    </source>
</reference>
<proteinExistence type="predicted"/>
<dbReference type="EMBL" id="KN825644">
    <property type="protein sequence ID" value="KIK82307.1"/>
    <property type="molecule type" value="Genomic_DNA"/>
</dbReference>